<dbReference type="InterPro" id="IPR046373">
    <property type="entry name" value="Acyl-CoA_Oxase/DH_mid-dom_sf"/>
</dbReference>
<dbReference type="AlphaFoldDB" id="A0A2M8LT93"/>
<comment type="caution">
    <text evidence="4">The sequence shown here is derived from an EMBL/GenBank/DDBJ whole genome shotgun (WGS) entry which is preliminary data.</text>
</comment>
<dbReference type="Gene3D" id="1.10.540.10">
    <property type="entry name" value="Acyl-CoA dehydrogenase/oxidase, N-terminal domain"/>
    <property type="match status" value="1"/>
</dbReference>
<sequence length="424" mass="45205">MVELVERIEELLGVEADPSGLTPETLRTVDGFCRLFERAAGPPADPAALLEQIRPVVREHTARTDRDASFPVEALEALRRSGLLGLLVPVRYGGLGGTTSDMLAVAGGLSRECVSVGMIYAMHCQQVAALTGHASEELRAALLPRVARGELYVGSVTTEPGKGGHLLTSASPLGSDASVLRLERMAPVVTGGAHADGFLVSMAAPDATSPNRVSLVYADRDQLEITVTGGWNPLGMRATHSVPMRLAGDVPAHQVVGGPGGFRDIVLRTFAPLAHVGWAACWLGAADGALARVVRLLRAERDRRDLGSELLLRRLSRARQHLDTVHAVLRHATGVLGDPATDVTSPPVQLLLNAVKLTASEKCPAAVDELIELTGMFHGYLRDSPLALERTLRDLRSAPLNYSNDRLHAADGALVLMDRDVRHA</sequence>
<dbReference type="Pfam" id="PF08028">
    <property type="entry name" value="Acyl-CoA_dh_2"/>
    <property type="match status" value="1"/>
</dbReference>
<evidence type="ECO:0000259" key="3">
    <source>
        <dbReference type="Pfam" id="PF08028"/>
    </source>
</evidence>
<dbReference type="Gene3D" id="2.40.110.10">
    <property type="entry name" value="Butyryl-CoA Dehydrogenase, subunit A, domain 2"/>
    <property type="match status" value="1"/>
</dbReference>
<dbReference type="InterPro" id="IPR037069">
    <property type="entry name" value="AcylCoA_DH/ox_N_sf"/>
</dbReference>
<dbReference type="EMBL" id="PGGW01000067">
    <property type="protein sequence ID" value="PJE95185.1"/>
    <property type="molecule type" value="Genomic_DNA"/>
</dbReference>
<dbReference type="InterPro" id="IPR013107">
    <property type="entry name" value="Acyl-CoA_DH_C"/>
</dbReference>
<evidence type="ECO:0000256" key="1">
    <source>
        <dbReference type="ARBA" id="ARBA00023002"/>
    </source>
</evidence>
<evidence type="ECO:0000313" key="4">
    <source>
        <dbReference type="EMBL" id="PJE95185.1"/>
    </source>
</evidence>
<evidence type="ECO:0000313" key="5">
    <source>
        <dbReference type="Proteomes" id="UP000230407"/>
    </source>
</evidence>
<reference evidence="4 5" key="1">
    <citation type="submission" date="2017-11" db="EMBL/GenBank/DDBJ databases">
        <title>Streptomyces carmine sp. nov., a novel actinomycete isolated from Sophora alopecuroides in Xinjiang, China.</title>
        <authorList>
            <person name="Wang Y."/>
            <person name="Luo X."/>
            <person name="Wan C."/>
            <person name="Zhang L."/>
        </authorList>
    </citation>
    <scope>NUCLEOTIDE SEQUENCE [LARGE SCALE GENOMIC DNA]</scope>
    <source>
        <strain evidence="4 5">TRM SA0054</strain>
    </source>
</reference>
<dbReference type="PANTHER" id="PTHR43884:SF12">
    <property type="entry name" value="ISOVALERYL-COA DEHYDROGENASE, MITOCHONDRIAL-RELATED"/>
    <property type="match status" value="1"/>
</dbReference>
<dbReference type="Proteomes" id="UP000230407">
    <property type="component" value="Unassembled WGS sequence"/>
</dbReference>
<keyword evidence="5" id="KW-1185">Reference proteome</keyword>
<feature type="domain" description="Acyl-CoA dehydrogenase C-terminal" evidence="3">
    <location>
        <begin position="278"/>
        <end position="396"/>
    </location>
</feature>
<feature type="domain" description="Acyl-CoA dehydrogenase/oxidase N-terminal" evidence="2">
    <location>
        <begin position="56"/>
        <end position="150"/>
    </location>
</feature>
<dbReference type="InterPro" id="IPR036250">
    <property type="entry name" value="AcylCo_DH-like_C"/>
</dbReference>
<dbReference type="InterPro" id="IPR013786">
    <property type="entry name" value="AcylCoA_DH/ox_N"/>
</dbReference>
<proteinExistence type="predicted"/>
<accession>A0A2M8LT93</accession>
<evidence type="ECO:0000259" key="2">
    <source>
        <dbReference type="Pfam" id="PF02771"/>
    </source>
</evidence>
<organism evidence="4 5">
    <name type="scientific">Streptomyces carminius</name>
    <dbReference type="NCBI Taxonomy" id="2665496"/>
    <lineage>
        <taxon>Bacteria</taxon>
        <taxon>Bacillati</taxon>
        <taxon>Actinomycetota</taxon>
        <taxon>Actinomycetes</taxon>
        <taxon>Kitasatosporales</taxon>
        <taxon>Streptomycetaceae</taxon>
        <taxon>Streptomyces</taxon>
    </lineage>
</organism>
<keyword evidence="1" id="KW-0560">Oxidoreductase</keyword>
<dbReference type="Gene3D" id="1.20.140.10">
    <property type="entry name" value="Butyryl-CoA Dehydrogenase, subunit A, domain 3"/>
    <property type="match status" value="1"/>
</dbReference>
<dbReference type="PIRSF" id="PIRSF016578">
    <property type="entry name" value="HsaA"/>
    <property type="match status" value="1"/>
</dbReference>
<dbReference type="PANTHER" id="PTHR43884">
    <property type="entry name" value="ACYL-COA DEHYDROGENASE"/>
    <property type="match status" value="1"/>
</dbReference>
<dbReference type="SUPFAM" id="SSF56645">
    <property type="entry name" value="Acyl-CoA dehydrogenase NM domain-like"/>
    <property type="match status" value="1"/>
</dbReference>
<dbReference type="InterPro" id="IPR009100">
    <property type="entry name" value="AcylCoA_DH/oxidase_NM_dom_sf"/>
</dbReference>
<dbReference type="SUPFAM" id="SSF47203">
    <property type="entry name" value="Acyl-CoA dehydrogenase C-terminal domain-like"/>
    <property type="match status" value="1"/>
</dbReference>
<dbReference type="GO" id="GO:0003995">
    <property type="term" value="F:acyl-CoA dehydrogenase activity"/>
    <property type="evidence" value="ECO:0007669"/>
    <property type="project" value="TreeGrafter"/>
</dbReference>
<dbReference type="GO" id="GO:0050660">
    <property type="term" value="F:flavin adenine dinucleotide binding"/>
    <property type="evidence" value="ECO:0007669"/>
    <property type="project" value="InterPro"/>
</dbReference>
<name>A0A2M8LT93_9ACTN</name>
<gene>
    <name evidence="4" type="ORF">CUT44_24650</name>
</gene>
<dbReference type="Pfam" id="PF02771">
    <property type="entry name" value="Acyl-CoA_dh_N"/>
    <property type="match status" value="1"/>
</dbReference>
<protein>
    <submittedName>
        <fullName evidence="4">Acyl-CoA dehydrogenase</fullName>
    </submittedName>
</protein>